<protein>
    <submittedName>
        <fullName evidence="1">Uncharacterized protein</fullName>
    </submittedName>
</protein>
<name>A0A0F9LME4_9ZZZZ</name>
<comment type="caution">
    <text evidence="1">The sequence shown here is derived from an EMBL/GenBank/DDBJ whole genome shotgun (WGS) entry which is preliminary data.</text>
</comment>
<gene>
    <name evidence="1" type="ORF">LCGC14_1197100</name>
</gene>
<proteinExistence type="predicted"/>
<accession>A0A0F9LME4</accession>
<dbReference type="EMBL" id="LAZR01006122">
    <property type="protein sequence ID" value="KKM94553.1"/>
    <property type="molecule type" value="Genomic_DNA"/>
</dbReference>
<dbReference type="AlphaFoldDB" id="A0A0F9LME4"/>
<sequence length="72" mass="8572">MIEKETLKPIFKNLIEIILEYQKFNLKMVSENTELISTNNNNLSKHILDLNAQLSNYQLRPDYDQDPEYVKN</sequence>
<reference evidence="1" key="1">
    <citation type="journal article" date="2015" name="Nature">
        <title>Complex archaea that bridge the gap between prokaryotes and eukaryotes.</title>
        <authorList>
            <person name="Spang A."/>
            <person name="Saw J.H."/>
            <person name="Jorgensen S.L."/>
            <person name="Zaremba-Niedzwiedzka K."/>
            <person name="Martijn J."/>
            <person name="Lind A.E."/>
            <person name="van Eijk R."/>
            <person name="Schleper C."/>
            <person name="Guy L."/>
            <person name="Ettema T.J."/>
        </authorList>
    </citation>
    <scope>NUCLEOTIDE SEQUENCE</scope>
</reference>
<evidence type="ECO:0000313" key="1">
    <source>
        <dbReference type="EMBL" id="KKM94553.1"/>
    </source>
</evidence>
<organism evidence="1">
    <name type="scientific">marine sediment metagenome</name>
    <dbReference type="NCBI Taxonomy" id="412755"/>
    <lineage>
        <taxon>unclassified sequences</taxon>
        <taxon>metagenomes</taxon>
        <taxon>ecological metagenomes</taxon>
    </lineage>
</organism>